<dbReference type="InterPro" id="IPR040678">
    <property type="entry name" value="AbrB_C"/>
</dbReference>
<dbReference type="InterPro" id="IPR052731">
    <property type="entry name" value="B_subtilis_Trans_State_Reg"/>
</dbReference>
<dbReference type="Pfam" id="PF18277">
    <property type="entry name" value="AbrB_C"/>
    <property type="match status" value="1"/>
</dbReference>
<dbReference type="PANTHER" id="PTHR36432">
    <property type="match status" value="1"/>
</dbReference>
<dbReference type="EMBL" id="MUAU01000129">
    <property type="protein sequence ID" value="OOR72287.1"/>
    <property type="molecule type" value="Genomic_DNA"/>
</dbReference>
<reference evidence="3 4" key="1">
    <citation type="submission" date="2017-01" db="EMBL/GenBank/DDBJ databases">
        <title>Bacillus cereus isolates.</title>
        <authorList>
            <person name="Beno S.M."/>
        </authorList>
    </citation>
    <scope>NUCLEOTIDE SEQUENCE [LARGE SCALE GENOMIC DNA]</scope>
    <source>
        <strain evidence="3 4">FSL K6-1030</strain>
    </source>
</reference>
<dbReference type="Proteomes" id="UP000190641">
    <property type="component" value="Unassembled WGS sequence"/>
</dbReference>
<proteinExistence type="predicted"/>
<name>A0A9X6GDU3_BACCE</name>
<protein>
    <recommendedName>
        <fullName evidence="2">SpoVT-AbrB domain-containing protein</fullName>
    </recommendedName>
</protein>
<organism evidence="3 4">
    <name type="scientific">Bacillus cereus</name>
    <dbReference type="NCBI Taxonomy" id="1396"/>
    <lineage>
        <taxon>Bacteria</taxon>
        <taxon>Bacillati</taxon>
        <taxon>Bacillota</taxon>
        <taxon>Bacilli</taxon>
        <taxon>Bacillales</taxon>
        <taxon>Bacillaceae</taxon>
        <taxon>Bacillus</taxon>
        <taxon>Bacillus cereus group</taxon>
    </lineage>
</organism>
<dbReference type="AlphaFoldDB" id="A0A9X6GDU3"/>
<evidence type="ECO:0000256" key="1">
    <source>
        <dbReference type="PROSITE-ProRule" id="PRU01076"/>
    </source>
</evidence>
<feature type="domain" description="SpoVT-AbrB" evidence="2">
    <location>
        <begin position="1"/>
        <end position="41"/>
    </location>
</feature>
<evidence type="ECO:0000313" key="4">
    <source>
        <dbReference type="Proteomes" id="UP000190641"/>
    </source>
</evidence>
<gene>
    <name evidence="3" type="ORF">BLX06_25765</name>
</gene>
<dbReference type="Gene3D" id="2.10.260.10">
    <property type="match status" value="1"/>
</dbReference>
<keyword evidence="1" id="KW-0238">DNA-binding</keyword>
<comment type="caution">
    <text evidence="3">The sequence shown here is derived from an EMBL/GenBank/DDBJ whole genome shotgun (WGS) entry which is preliminary data.</text>
</comment>
<evidence type="ECO:0000259" key="2">
    <source>
        <dbReference type="PROSITE" id="PS51740"/>
    </source>
</evidence>
<dbReference type="GO" id="GO:0003677">
    <property type="term" value="F:DNA binding"/>
    <property type="evidence" value="ECO:0007669"/>
    <property type="project" value="UniProtKB-UniRule"/>
</dbReference>
<dbReference type="InterPro" id="IPR007159">
    <property type="entry name" value="SpoVT-AbrB_dom"/>
</dbReference>
<dbReference type="PANTHER" id="PTHR36432:SF4">
    <property type="entry name" value="TRANSITION STATE REGULATOR ABH-RELATED"/>
    <property type="match status" value="1"/>
</dbReference>
<evidence type="ECO:0000313" key="3">
    <source>
        <dbReference type="EMBL" id="OOR72287.1"/>
    </source>
</evidence>
<dbReference type="SUPFAM" id="SSF89447">
    <property type="entry name" value="AbrB/MazE/MraZ-like"/>
    <property type="match status" value="1"/>
</dbReference>
<dbReference type="InterPro" id="IPR037914">
    <property type="entry name" value="SpoVT-AbrB_sf"/>
</dbReference>
<sequence>MDRLGRLYIPKYVRRNMEVSKQDKIEIYTEGQTLQLKPYKPQCLITGTCSSENIVLSRGTIILSKEGAKQVITQIQTYLEK</sequence>
<dbReference type="PROSITE" id="PS51740">
    <property type="entry name" value="SPOVT_ABRB"/>
    <property type="match status" value="1"/>
</dbReference>
<accession>A0A9X6GDU3</accession>